<feature type="compositionally biased region" description="Basic and acidic residues" evidence="1">
    <location>
        <begin position="85"/>
        <end position="104"/>
    </location>
</feature>
<protein>
    <submittedName>
        <fullName evidence="2">Uncharacterized protein</fullName>
    </submittedName>
</protein>
<dbReference type="Proteomes" id="UP000321046">
    <property type="component" value="Unassembled WGS sequence"/>
</dbReference>
<feature type="region of interest" description="Disordered" evidence="1">
    <location>
        <begin position="50"/>
        <end position="122"/>
    </location>
</feature>
<evidence type="ECO:0000313" key="2">
    <source>
        <dbReference type="EMBL" id="TXD32747.1"/>
    </source>
</evidence>
<gene>
    <name evidence="2" type="ORF">FRC96_16525</name>
</gene>
<name>A0A5C6X2Z2_9DELT</name>
<evidence type="ECO:0000256" key="1">
    <source>
        <dbReference type="SAM" id="MobiDB-lite"/>
    </source>
</evidence>
<reference evidence="2 3" key="1">
    <citation type="submission" date="2019-08" db="EMBL/GenBank/DDBJ databases">
        <title>Bradymonadales sp. TMQ2.</title>
        <authorList>
            <person name="Liang Q."/>
        </authorList>
    </citation>
    <scope>NUCLEOTIDE SEQUENCE [LARGE SCALE GENOMIC DNA]</scope>
    <source>
        <strain evidence="2 3">TMQ2</strain>
    </source>
</reference>
<feature type="compositionally biased region" description="Low complexity" evidence="1">
    <location>
        <begin position="50"/>
        <end position="84"/>
    </location>
</feature>
<proteinExistence type="predicted"/>
<accession>A0A5C6X2Z2</accession>
<dbReference type="OrthoDB" id="5512923at2"/>
<comment type="caution">
    <text evidence="2">The sequence shown here is derived from an EMBL/GenBank/DDBJ whole genome shotgun (WGS) entry which is preliminary data.</text>
</comment>
<organism evidence="2 3">
    <name type="scientific">Lujinxingia vulgaris</name>
    <dbReference type="NCBI Taxonomy" id="2600176"/>
    <lineage>
        <taxon>Bacteria</taxon>
        <taxon>Deltaproteobacteria</taxon>
        <taxon>Bradymonadales</taxon>
        <taxon>Lujinxingiaceae</taxon>
        <taxon>Lujinxingia</taxon>
    </lineage>
</organism>
<dbReference type="RefSeq" id="WP_146976050.1">
    <property type="nucleotide sequence ID" value="NZ_VOSL01000112.1"/>
</dbReference>
<evidence type="ECO:0000313" key="3">
    <source>
        <dbReference type="Proteomes" id="UP000321046"/>
    </source>
</evidence>
<dbReference type="AlphaFoldDB" id="A0A5C6X2Z2"/>
<dbReference type="EMBL" id="VOSL01000112">
    <property type="protein sequence ID" value="TXD32747.1"/>
    <property type="molecule type" value="Genomic_DNA"/>
</dbReference>
<feature type="compositionally biased region" description="Low complexity" evidence="1">
    <location>
        <begin position="105"/>
        <end position="116"/>
    </location>
</feature>
<sequence length="200" mass="21357">MAYKAQLVVRASDREGVEVVDGVKAMADRLGKTYSEMALELLRSALGTPASISASESATADEAPAPAAKPAEAPAPKASKPAASKAEKAPEKETKKEAKKEAAAPKKPAAKRTPASDVTIDLSKPQSIIETLIAHRDNDGEEAASRVLVDFYAVASPADSFKLKQALQERLGDEAYEALMSPVKETPEYRDYKDRALFGR</sequence>